<protein>
    <recommendedName>
        <fullName evidence="7">Fucosyltransferase</fullName>
        <ecNumber evidence="7">2.4.1.-</ecNumber>
    </recommendedName>
</protein>
<keyword evidence="7" id="KW-0812">Transmembrane</keyword>
<keyword evidence="5 7" id="KW-0808">Transferase</keyword>
<accession>A0A9J6ED10</accession>
<evidence type="ECO:0000313" key="10">
    <source>
        <dbReference type="Proteomes" id="UP000821866"/>
    </source>
</evidence>
<organism evidence="9 10">
    <name type="scientific">Rhipicephalus microplus</name>
    <name type="common">Cattle tick</name>
    <name type="synonym">Boophilus microplus</name>
    <dbReference type="NCBI Taxonomy" id="6941"/>
    <lineage>
        <taxon>Eukaryota</taxon>
        <taxon>Metazoa</taxon>
        <taxon>Ecdysozoa</taxon>
        <taxon>Arthropoda</taxon>
        <taxon>Chelicerata</taxon>
        <taxon>Arachnida</taxon>
        <taxon>Acari</taxon>
        <taxon>Parasitiformes</taxon>
        <taxon>Ixodida</taxon>
        <taxon>Ixodoidea</taxon>
        <taxon>Ixodidae</taxon>
        <taxon>Rhipicephalinae</taxon>
        <taxon>Rhipicephalus</taxon>
        <taxon>Boophilus</taxon>
    </lineage>
</organism>
<dbReference type="AlphaFoldDB" id="A0A9J6ED10"/>
<comment type="similarity">
    <text evidence="3 7">Belongs to the glycosyltransferase 10 family.</text>
</comment>
<evidence type="ECO:0000256" key="4">
    <source>
        <dbReference type="ARBA" id="ARBA00022676"/>
    </source>
</evidence>
<dbReference type="GO" id="GO:0000139">
    <property type="term" value="C:Golgi membrane"/>
    <property type="evidence" value="ECO:0007669"/>
    <property type="project" value="UniProtKB-SubCell"/>
</dbReference>
<dbReference type="PANTHER" id="PTHR48438:SF1">
    <property type="entry name" value="ALPHA-(1,3)-FUCOSYLTRANSFERASE C-RELATED"/>
    <property type="match status" value="1"/>
</dbReference>
<keyword evidence="4 7" id="KW-0328">Glycosyltransferase</keyword>
<evidence type="ECO:0000256" key="5">
    <source>
        <dbReference type="ARBA" id="ARBA00022679"/>
    </source>
</evidence>
<keyword evidence="10" id="KW-1185">Reference proteome</keyword>
<dbReference type="InterPro" id="IPR038577">
    <property type="entry name" value="GT10-like_C_sf"/>
</dbReference>
<dbReference type="SUPFAM" id="SSF53756">
    <property type="entry name" value="UDP-Glycosyltransferase/glycogen phosphorylase"/>
    <property type="match status" value="1"/>
</dbReference>
<name>A0A9J6ED10_RHIMP</name>
<dbReference type="Gene3D" id="3.40.50.11660">
    <property type="entry name" value="Glycosyl transferase family 10, C-terminal domain"/>
    <property type="match status" value="1"/>
</dbReference>
<dbReference type="Proteomes" id="UP000821866">
    <property type="component" value="Chromosome 3"/>
</dbReference>
<dbReference type="GO" id="GO:0008417">
    <property type="term" value="F:fucosyltransferase activity"/>
    <property type="evidence" value="ECO:0007669"/>
    <property type="project" value="InterPro"/>
</dbReference>
<evidence type="ECO:0000256" key="6">
    <source>
        <dbReference type="ARBA" id="ARBA00023034"/>
    </source>
</evidence>
<comment type="pathway">
    <text evidence="2">Protein modification; protein glycosylation.</text>
</comment>
<evidence type="ECO:0000313" key="9">
    <source>
        <dbReference type="EMBL" id="KAH8032387.1"/>
    </source>
</evidence>
<evidence type="ECO:0000256" key="1">
    <source>
        <dbReference type="ARBA" id="ARBA00004323"/>
    </source>
</evidence>
<dbReference type="InterPro" id="IPR001503">
    <property type="entry name" value="Glyco_trans_10"/>
</dbReference>
<keyword evidence="6 7" id="KW-0333">Golgi apparatus</keyword>
<keyword evidence="7" id="KW-0472">Membrane</keyword>
<dbReference type="InterPro" id="IPR055270">
    <property type="entry name" value="Glyco_tran_10_C"/>
</dbReference>
<dbReference type="EMBL" id="JABSTU010000005">
    <property type="protein sequence ID" value="KAH8032387.1"/>
    <property type="molecule type" value="Genomic_DNA"/>
</dbReference>
<evidence type="ECO:0000256" key="7">
    <source>
        <dbReference type="RuleBase" id="RU003832"/>
    </source>
</evidence>
<sequence>MWTCTAGVATYDCPESRGDECYVDFERTYFYALSFENSICVDYVTEKFFNALKHHVVPVVFGGANYSAIAPPHSYIDALSFESPRVSPST</sequence>
<evidence type="ECO:0000256" key="2">
    <source>
        <dbReference type="ARBA" id="ARBA00004922"/>
    </source>
</evidence>
<evidence type="ECO:0000256" key="3">
    <source>
        <dbReference type="ARBA" id="ARBA00008919"/>
    </source>
</evidence>
<dbReference type="GO" id="GO:0032580">
    <property type="term" value="C:Golgi cisterna membrane"/>
    <property type="evidence" value="ECO:0007669"/>
    <property type="project" value="UniProtKB-SubCell"/>
</dbReference>
<gene>
    <name evidence="9" type="ORF">HPB51_024516</name>
</gene>
<dbReference type="PANTHER" id="PTHR48438">
    <property type="entry name" value="ALPHA-(1,3)-FUCOSYLTRANSFERASE C-RELATED"/>
    <property type="match status" value="1"/>
</dbReference>
<dbReference type="Pfam" id="PF00852">
    <property type="entry name" value="Glyco_transf_10"/>
    <property type="match status" value="1"/>
</dbReference>
<comment type="caution">
    <text evidence="9">The sequence shown here is derived from an EMBL/GenBank/DDBJ whole genome shotgun (WGS) entry which is preliminary data.</text>
</comment>
<feature type="domain" description="Fucosyltransferase C-terminal" evidence="8">
    <location>
        <begin position="16"/>
        <end position="85"/>
    </location>
</feature>
<reference evidence="9" key="1">
    <citation type="journal article" date="2020" name="Cell">
        <title>Large-Scale Comparative Analyses of Tick Genomes Elucidate Their Genetic Diversity and Vector Capacities.</title>
        <authorList>
            <consortium name="Tick Genome and Microbiome Consortium (TIGMIC)"/>
            <person name="Jia N."/>
            <person name="Wang J."/>
            <person name="Shi W."/>
            <person name="Du L."/>
            <person name="Sun Y."/>
            <person name="Zhan W."/>
            <person name="Jiang J.F."/>
            <person name="Wang Q."/>
            <person name="Zhang B."/>
            <person name="Ji P."/>
            <person name="Bell-Sakyi L."/>
            <person name="Cui X.M."/>
            <person name="Yuan T.T."/>
            <person name="Jiang B.G."/>
            <person name="Yang W.F."/>
            <person name="Lam T.T."/>
            <person name="Chang Q.C."/>
            <person name="Ding S.J."/>
            <person name="Wang X.J."/>
            <person name="Zhu J.G."/>
            <person name="Ruan X.D."/>
            <person name="Zhao L."/>
            <person name="Wei J.T."/>
            <person name="Ye R.Z."/>
            <person name="Que T.C."/>
            <person name="Du C.H."/>
            <person name="Zhou Y.H."/>
            <person name="Cheng J.X."/>
            <person name="Dai P.F."/>
            <person name="Guo W.B."/>
            <person name="Han X.H."/>
            <person name="Huang E.J."/>
            <person name="Li L.F."/>
            <person name="Wei W."/>
            <person name="Gao Y.C."/>
            <person name="Liu J.Z."/>
            <person name="Shao H.Z."/>
            <person name="Wang X."/>
            <person name="Wang C.C."/>
            <person name="Yang T.C."/>
            <person name="Huo Q.B."/>
            <person name="Li W."/>
            <person name="Chen H.Y."/>
            <person name="Chen S.E."/>
            <person name="Zhou L.G."/>
            <person name="Ni X.B."/>
            <person name="Tian J.H."/>
            <person name="Sheng Y."/>
            <person name="Liu T."/>
            <person name="Pan Y.S."/>
            <person name="Xia L.Y."/>
            <person name="Li J."/>
            <person name="Zhao F."/>
            <person name="Cao W.C."/>
        </authorList>
    </citation>
    <scope>NUCLEOTIDE SEQUENCE</scope>
    <source>
        <strain evidence="9">Rmic-2018</strain>
    </source>
</reference>
<proteinExistence type="inferred from homology"/>
<evidence type="ECO:0000259" key="8">
    <source>
        <dbReference type="Pfam" id="PF00852"/>
    </source>
</evidence>
<dbReference type="EC" id="2.4.1.-" evidence="7"/>
<reference evidence="9" key="2">
    <citation type="submission" date="2021-09" db="EMBL/GenBank/DDBJ databases">
        <authorList>
            <person name="Jia N."/>
            <person name="Wang J."/>
            <person name="Shi W."/>
            <person name="Du L."/>
            <person name="Sun Y."/>
            <person name="Zhan W."/>
            <person name="Jiang J."/>
            <person name="Wang Q."/>
            <person name="Zhang B."/>
            <person name="Ji P."/>
            <person name="Sakyi L.B."/>
            <person name="Cui X."/>
            <person name="Yuan T."/>
            <person name="Jiang B."/>
            <person name="Yang W."/>
            <person name="Lam T.T.-Y."/>
            <person name="Chang Q."/>
            <person name="Ding S."/>
            <person name="Wang X."/>
            <person name="Zhu J."/>
            <person name="Ruan X."/>
            <person name="Zhao L."/>
            <person name="Wei J."/>
            <person name="Que T."/>
            <person name="Du C."/>
            <person name="Cheng J."/>
            <person name="Dai P."/>
            <person name="Han X."/>
            <person name="Huang E."/>
            <person name="Gao Y."/>
            <person name="Liu J."/>
            <person name="Shao H."/>
            <person name="Ye R."/>
            <person name="Li L."/>
            <person name="Wei W."/>
            <person name="Wang X."/>
            <person name="Wang C."/>
            <person name="Huo Q."/>
            <person name="Li W."/>
            <person name="Guo W."/>
            <person name="Chen H."/>
            <person name="Chen S."/>
            <person name="Zhou L."/>
            <person name="Zhou L."/>
            <person name="Ni X."/>
            <person name="Tian J."/>
            <person name="Zhou Y."/>
            <person name="Sheng Y."/>
            <person name="Liu T."/>
            <person name="Pan Y."/>
            <person name="Xia L."/>
            <person name="Li J."/>
            <person name="Zhao F."/>
            <person name="Cao W."/>
        </authorList>
    </citation>
    <scope>NUCLEOTIDE SEQUENCE</scope>
    <source>
        <strain evidence="9">Rmic-2018</strain>
        <tissue evidence="9">Larvae</tissue>
    </source>
</reference>
<comment type="subcellular location">
    <subcellularLocation>
        <location evidence="1">Golgi apparatus membrane</location>
        <topology evidence="1">Single-pass type II membrane protein</topology>
    </subcellularLocation>
    <subcellularLocation>
        <location evidence="7">Golgi apparatus</location>
        <location evidence="7">Golgi stack membrane</location>
        <topology evidence="7">Single-pass type II membrane protein</topology>
    </subcellularLocation>
</comment>